<dbReference type="Gramene" id="GBG73743">
    <property type="protein sequence ID" value="GBG73743"/>
    <property type="gene ID" value="CBR_g17083"/>
</dbReference>
<sequence>MPSCKVRHTTYYLRRSPAHEVEPAKLKPQTIAYRVLCLQCTADNADDTMDLVRMTKCELYVRDQHKLWRQAGVGAEEISTGSSSSSGWNPSMAAVELNTATATQLVSEYIIEGRQHSIIDFSDHLDDISKDWMNPGLFA</sequence>
<dbReference type="OrthoDB" id="194468at2759"/>
<name>A0A388KUX0_CHABU</name>
<organism evidence="1 2">
    <name type="scientific">Chara braunii</name>
    <name type="common">Braun's stonewort</name>
    <dbReference type="NCBI Taxonomy" id="69332"/>
    <lineage>
        <taxon>Eukaryota</taxon>
        <taxon>Viridiplantae</taxon>
        <taxon>Streptophyta</taxon>
        <taxon>Charophyceae</taxon>
        <taxon>Charales</taxon>
        <taxon>Characeae</taxon>
        <taxon>Chara</taxon>
    </lineage>
</organism>
<dbReference type="STRING" id="69332.A0A388KUX0"/>
<dbReference type="Pfam" id="PF03665">
    <property type="entry name" value="UPF0172"/>
    <property type="match status" value="1"/>
</dbReference>
<accession>A0A388KUX0</accession>
<dbReference type="Proteomes" id="UP000265515">
    <property type="component" value="Unassembled WGS sequence"/>
</dbReference>
<dbReference type="GO" id="GO:0072546">
    <property type="term" value="C:EMC complex"/>
    <property type="evidence" value="ECO:0007669"/>
    <property type="project" value="InterPro"/>
</dbReference>
<dbReference type="AlphaFoldDB" id="A0A388KUX0"/>
<gene>
    <name evidence="1" type="ORF">CBR_g17083</name>
</gene>
<comment type="caution">
    <text evidence="1">The sequence shown here is derived from an EMBL/GenBank/DDBJ whole genome shotgun (WGS) entry which is preliminary data.</text>
</comment>
<proteinExistence type="predicted"/>
<reference evidence="1 2" key="1">
    <citation type="journal article" date="2018" name="Cell">
        <title>The Chara Genome: Secondary Complexity and Implications for Plant Terrestrialization.</title>
        <authorList>
            <person name="Nishiyama T."/>
            <person name="Sakayama H."/>
            <person name="Vries J.D."/>
            <person name="Buschmann H."/>
            <person name="Saint-Marcoux D."/>
            <person name="Ullrich K.K."/>
            <person name="Haas F.B."/>
            <person name="Vanderstraeten L."/>
            <person name="Becker D."/>
            <person name="Lang D."/>
            <person name="Vosolsobe S."/>
            <person name="Rombauts S."/>
            <person name="Wilhelmsson P.K.I."/>
            <person name="Janitza P."/>
            <person name="Kern R."/>
            <person name="Heyl A."/>
            <person name="Rumpler F."/>
            <person name="Villalobos L.I.A.C."/>
            <person name="Clay J.M."/>
            <person name="Skokan R."/>
            <person name="Toyoda A."/>
            <person name="Suzuki Y."/>
            <person name="Kagoshima H."/>
            <person name="Schijlen E."/>
            <person name="Tajeshwar N."/>
            <person name="Catarino B."/>
            <person name="Hetherington A.J."/>
            <person name="Saltykova A."/>
            <person name="Bonnot C."/>
            <person name="Breuninger H."/>
            <person name="Symeonidi A."/>
            <person name="Radhakrishnan G.V."/>
            <person name="Van Nieuwerburgh F."/>
            <person name="Deforce D."/>
            <person name="Chang C."/>
            <person name="Karol K.G."/>
            <person name="Hedrich R."/>
            <person name="Ulvskov P."/>
            <person name="Glockner G."/>
            <person name="Delwiche C.F."/>
            <person name="Petrasek J."/>
            <person name="Van de Peer Y."/>
            <person name="Friml J."/>
            <person name="Beilby M."/>
            <person name="Dolan L."/>
            <person name="Kohara Y."/>
            <person name="Sugano S."/>
            <person name="Fujiyama A."/>
            <person name="Delaux P.-M."/>
            <person name="Quint M."/>
            <person name="TheiBen G."/>
            <person name="Hagemann M."/>
            <person name="Harholt J."/>
            <person name="Dunand C."/>
            <person name="Zachgo S."/>
            <person name="Langdale J."/>
            <person name="Maumus F."/>
            <person name="Straeten D.V.D."/>
            <person name="Gould S.B."/>
            <person name="Rensing S.A."/>
        </authorList>
    </citation>
    <scope>NUCLEOTIDE SEQUENCE [LARGE SCALE GENOMIC DNA]</scope>
    <source>
        <strain evidence="1 2">S276</strain>
    </source>
</reference>
<keyword evidence="2" id="KW-1185">Reference proteome</keyword>
<evidence type="ECO:0000313" key="2">
    <source>
        <dbReference type="Proteomes" id="UP000265515"/>
    </source>
</evidence>
<protein>
    <submittedName>
        <fullName evidence="1">Uncharacterized protein</fullName>
    </submittedName>
</protein>
<dbReference type="InterPro" id="IPR005366">
    <property type="entry name" value="EMC8/9"/>
</dbReference>
<dbReference type="EMBL" id="BFEA01000188">
    <property type="protein sequence ID" value="GBG73743.1"/>
    <property type="molecule type" value="Genomic_DNA"/>
</dbReference>
<evidence type="ECO:0000313" key="1">
    <source>
        <dbReference type="EMBL" id="GBG73743.1"/>
    </source>
</evidence>